<dbReference type="PANTHER" id="PTHR31270">
    <property type="entry name" value="GLUTAMINYL-PEPTIDE CYCLOTRANSFERASE"/>
    <property type="match status" value="1"/>
</dbReference>
<accession>A0ABN1W849</accession>
<proteinExistence type="predicted"/>
<dbReference type="Pfam" id="PF05096">
    <property type="entry name" value="Glu_cyclase_2"/>
    <property type="match status" value="1"/>
</dbReference>
<evidence type="ECO:0000256" key="1">
    <source>
        <dbReference type="SAM" id="MobiDB-lite"/>
    </source>
</evidence>
<dbReference type="InterPro" id="IPR007788">
    <property type="entry name" value="QCT"/>
</dbReference>
<dbReference type="PANTHER" id="PTHR31270:SF1">
    <property type="entry name" value="GLUTAMINYL-PEPTIDE CYCLOTRANSFERASE"/>
    <property type="match status" value="1"/>
</dbReference>
<evidence type="ECO:0000313" key="2">
    <source>
        <dbReference type="EMBL" id="GAA1236872.1"/>
    </source>
</evidence>
<dbReference type="EMBL" id="BAAALN010000005">
    <property type="protein sequence ID" value="GAA1236872.1"/>
    <property type="molecule type" value="Genomic_DNA"/>
</dbReference>
<sequence length="302" mass="31988">MVAIVPHRPSPHGAAAETTGTPTAGGRCARTCARLDDVKLASTLVAAAAVLTACAPGTAGQHTDGARPDDGVEQLRVQVEQELPHDETAFTQGLEFAGDTLYEGTGRYGRSTLTAGPAGGPPERSVSLPDEFFGEGITVTGSRVWQLTWTSGVALERDPDTLAERRRVSYDGEGWGLCDQENRLVMSDGSDTLTFRDPATFEPQGSVDVTEAGRPVENLNELECAGGDVYANVWQTEDIVRIDPGTGRVTARIDASGLLDEGEVTSSDAVLNGIAAQPGSDRFLITGKLWPKMFRVTFVPAD</sequence>
<keyword evidence="3" id="KW-1185">Reference proteome</keyword>
<dbReference type="Proteomes" id="UP001500653">
    <property type="component" value="Unassembled WGS sequence"/>
</dbReference>
<comment type="caution">
    <text evidence="2">The sequence shown here is derived from an EMBL/GenBank/DDBJ whole genome shotgun (WGS) entry which is preliminary data.</text>
</comment>
<feature type="compositionally biased region" description="Low complexity" evidence="1">
    <location>
        <begin position="13"/>
        <end position="25"/>
    </location>
</feature>
<dbReference type="SUPFAM" id="SSF50969">
    <property type="entry name" value="YVTN repeat-like/Quinoprotein amine dehydrogenase"/>
    <property type="match status" value="1"/>
</dbReference>
<gene>
    <name evidence="2" type="ORF">GCM10009676_21470</name>
</gene>
<feature type="region of interest" description="Disordered" evidence="1">
    <location>
        <begin position="1"/>
        <end position="25"/>
    </location>
</feature>
<protein>
    <submittedName>
        <fullName evidence="2">Glutaminyl-peptide cyclotransferase</fullName>
    </submittedName>
</protein>
<organism evidence="2 3">
    <name type="scientific">Prauserella halophila</name>
    <dbReference type="NCBI Taxonomy" id="185641"/>
    <lineage>
        <taxon>Bacteria</taxon>
        <taxon>Bacillati</taxon>
        <taxon>Actinomycetota</taxon>
        <taxon>Actinomycetes</taxon>
        <taxon>Pseudonocardiales</taxon>
        <taxon>Pseudonocardiaceae</taxon>
        <taxon>Prauserella</taxon>
    </lineage>
</organism>
<reference evidence="2 3" key="1">
    <citation type="journal article" date="2019" name="Int. J. Syst. Evol. Microbiol.">
        <title>The Global Catalogue of Microorganisms (GCM) 10K type strain sequencing project: providing services to taxonomists for standard genome sequencing and annotation.</title>
        <authorList>
            <consortium name="The Broad Institute Genomics Platform"/>
            <consortium name="The Broad Institute Genome Sequencing Center for Infectious Disease"/>
            <person name="Wu L."/>
            <person name="Ma J."/>
        </authorList>
    </citation>
    <scope>NUCLEOTIDE SEQUENCE [LARGE SCALE GENOMIC DNA]</scope>
    <source>
        <strain evidence="2 3">JCM 13023</strain>
    </source>
</reference>
<evidence type="ECO:0000313" key="3">
    <source>
        <dbReference type="Proteomes" id="UP001500653"/>
    </source>
</evidence>
<name>A0ABN1W849_9PSEU</name>
<dbReference type="InterPro" id="IPR011044">
    <property type="entry name" value="Quino_amine_DH_bsu"/>
</dbReference>